<keyword evidence="3" id="KW-0479">Metal-binding</keyword>
<dbReference type="GO" id="GO:0010181">
    <property type="term" value="F:FMN binding"/>
    <property type="evidence" value="ECO:0007669"/>
    <property type="project" value="InterPro"/>
</dbReference>
<evidence type="ECO:0000256" key="1">
    <source>
        <dbReference type="ARBA" id="ARBA00007523"/>
    </source>
</evidence>
<dbReference type="PROSITE" id="PS51379">
    <property type="entry name" value="4FE4S_FER_2"/>
    <property type="match status" value="2"/>
</dbReference>
<keyword evidence="5" id="KW-0411">Iron-sulfur</keyword>
<dbReference type="InterPro" id="IPR019575">
    <property type="entry name" value="Nuop51_4Fe4S-bd"/>
</dbReference>
<dbReference type="Gene3D" id="3.10.20.600">
    <property type="match status" value="1"/>
</dbReference>
<dbReference type="Gene3D" id="1.20.1440.230">
    <property type="entry name" value="NADH-ubiquinone oxidoreductase 51kDa subunit, iron-sulphur binding domain"/>
    <property type="match status" value="1"/>
</dbReference>
<feature type="domain" description="4Fe-4S ferredoxin-type" evidence="6">
    <location>
        <begin position="573"/>
        <end position="602"/>
    </location>
</feature>
<evidence type="ECO:0000256" key="2">
    <source>
        <dbReference type="ARBA" id="ARBA00022485"/>
    </source>
</evidence>
<dbReference type="GO" id="GO:0046872">
    <property type="term" value="F:metal ion binding"/>
    <property type="evidence" value="ECO:0007669"/>
    <property type="project" value="UniProtKB-KW"/>
</dbReference>
<comment type="caution">
    <text evidence="7">The sequence shown here is derived from an EMBL/GenBank/DDBJ whole genome shotgun (WGS) entry which is preliminary data.</text>
</comment>
<dbReference type="Gene3D" id="3.30.70.20">
    <property type="match status" value="1"/>
</dbReference>
<keyword evidence="4" id="KW-0408">Iron</keyword>
<dbReference type="SUPFAM" id="SSF142019">
    <property type="entry name" value="Nqo1 FMN-binding domain-like"/>
    <property type="match status" value="1"/>
</dbReference>
<dbReference type="SUPFAM" id="SSF54862">
    <property type="entry name" value="4Fe-4S ferredoxins"/>
    <property type="match status" value="1"/>
</dbReference>
<evidence type="ECO:0000256" key="5">
    <source>
        <dbReference type="ARBA" id="ARBA00023014"/>
    </source>
</evidence>
<dbReference type="InterPro" id="IPR001949">
    <property type="entry name" value="NADH-UbQ_OxRdtase_51kDa_CS"/>
</dbReference>
<dbReference type="SUPFAM" id="SSF52833">
    <property type="entry name" value="Thioredoxin-like"/>
    <property type="match status" value="1"/>
</dbReference>
<dbReference type="PROSITE" id="PS00198">
    <property type="entry name" value="4FE4S_FER_1"/>
    <property type="match status" value="1"/>
</dbReference>
<dbReference type="EMBL" id="DTMF01000246">
    <property type="protein sequence ID" value="HGF34687.1"/>
    <property type="molecule type" value="Genomic_DNA"/>
</dbReference>
<dbReference type="Pfam" id="PF01512">
    <property type="entry name" value="Complex1_51K"/>
    <property type="match status" value="1"/>
</dbReference>
<protein>
    <submittedName>
        <fullName evidence="7">NADH-quinone oxidoreductase subunit F</fullName>
    </submittedName>
</protein>
<dbReference type="InterPro" id="IPR036249">
    <property type="entry name" value="Thioredoxin-like_sf"/>
</dbReference>
<dbReference type="GO" id="GO:0051539">
    <property type="term" value="F:4 iron, 4 sulfur cluster binding"/>
    <property type="evidence" value="ECO:0007669"/>
    <property type="project" value="UniProtKB-KW"/>
</dbReference>
<proteinExistence type="inferred from homology"/>
<reference evidence="7" key="1">
    <citation type="journal article" date="2020" name="mSystems">
        <title>Genome- and Community-Level Interaction Insights into Carbon Utilization and Element Cycling Functions of Hydrothermarchaeota in Hydrothermal Sediment.</title>
        <authorList>
            <person name="Zhou Z."/>
            <person name="Liu Y."/>
            <person name="Xu W."/>
            <person name="Pan J."/>
            <person name="Luo Z.H."/>
            <person name="Li M."/>
        </authorList>
    </citation>
    <scope>NUCLEOTIDE SEQUENCE [LARGE SCALE GENOMIC DNA]</scope>
    <source>
        <strain evidence="7">SpSt-897</strain>
    </source>
</reference>
<dbReference type="SUPFAM" id="SSF140490">
    <property type="entry name" value="Nqo1C-terminal domain-like"/>
    <property type="match status" value="1"/>
</dbReference>
<feature type="domain" description="4Fe-4S ferredoxin-type" evidence="6">
    <location>
        <begin position="603"/>
        <end position="630"/>
    </location>
</feature>
<dbReference type="CDD" id="cd02980">
    <property type="entry name" value="TRX_Fd_family"/>
    <property type="match status" value="1"/>
</dbReference>
<dbReference type="InterPro" id="IPR011538">
    <property type="entry name" value="Nuo51_FMN-bd"/>
</dbReference>
<dbReference type="SMART" id="SM00928">
    <property type="entry name" value="NADH_4Fe-4S"/>
    <property type="match status" value="1"/>
</dbReference>
<keyword evidence="2" id="KW-0004">4Fe-4S</keyword>
<dbReference type="Pfam" id="PF10589">
    <property type="entry name" value="NADH_4Fe-4S"/>
    <property type="match status" value="1"/>
</dbReference>
<dbReference type="SUPFAM" id="SSF142984">
    <property type="entry name" value="Nqo1 middle domain-like"/>
    <property type="match status" value="1"/>
</dbReference>
<dbReference type="InterPro" id="IPR017896">
    <property type="entry name" value="4Fe4S_Fe-S-bd"/>
</dbReference>
<accession>A0A7C3Z206</accession>
<evidence type="ECO:0000256" key="3">
    <source>
        <dbReference type="ARBA" id="ARBA00022723"/>
    </source>
</evidence>
<dbReference type="GO" id="GO:0008137">
    <property type="term" value="F:NADH dehydrogenase (ubiquinone) activity"/>
    <property type="evidence" value="ECO:0007669"/>
    <property type="project" value="InterPro"/>
</dbReference>
<evidence type="ECO:0000256" key="4">
    <source>
        <dbReference type="ARBA" id="ARBA00023004"/>
    </source>
</evidence>
<dbReference type="PANTHER" id="PTHR43578">
    <property type="entry name" value="NADH-QUINONE OXIDOREDUCTASE SUBUNIT F"/>
    <property type="match status" value="1"/>
</dbReference>
<dbReference type="PANTHER" id="PTHR43578:SF3">
    <property type="entry name" value="NADH-QUINONE OXIDOREDUCTASE SUBUNIT F"/>
    <property type="match status" value="1"/>
</dbReference>
<dbReference type="AlphaFoldDB" id="A0A7C3Z206"/>
<name>A0A7C3Z206_9BACT</name>
<dbReference type="InterPro" id="IPR037225">
    <property type="entry name" value="Nuo51_FMN-bd_sf"/>
</dbReference>
<dbReference type="FunFam" id="1.20.1440.230:FF:000001">
    <property type="entry name" value="Mitochondrial NADH dehydrogenase flavoprotein 1"/>
    <property type="match status" value="1"/>
</dbReference>
<sequence>MKKIKDVAELEGLRQSLHAAHDPQQPVARVCLGPGCLALGAEKVSQAFKSALKKSKANFKVQPLIKTTGCQGLCRQGTLVNLSPADLLYVRVKPEDVPEIVETSLVKGQVLERLLYSENGTKYKSAAEIPFYRAQQKVILKNVGVIDPLDINDAIRCGAYQSLAKALMDLSPAEVIKTVELSGLRGRGGGGFPTAYKWRRAVENARQNPGPVYLIANGEEGAPGAFMDRAIMEGDPHAVIEGMLIGGYALGAHQGFLYVRHEYPIAIHHLSVAVQQARALGLLGKNILGSGFAFDLQLNRGAGAYVCGEETAIIASLEGRVGEPVMRPPYPVEQGLWGRPTVINNVETWANVPHIIRMGAEGYANLGVPPSTGTKIFSLVGKVKNSGLVEVPMGISLGTLVEEIGGGVPGQKGFKAVQTGGPSGGIVPYEFKDVTAEAAEKKTLSVDFDSMAKTGSTMGGGGMIVMDEHDCVVDLARYFLRFLEEESCGKCLPCRLGLKGMLEFLNQFAQGQGTPQDLDALESLGQAVADGSLCGLGKRAPNPVLTSIRYFRDEYLAHIVDHKCPAGVCKDLISFRIDPKICDGCGLCAKHCPEACISGKKKKLFTINEAACIRCGVCRDVCPLDAVRVV</sequence>
<dbReference type="FunFam" id="3.40.50.11540:FF:000001">
    <property type="entry name" value="NADH dehydrogenase [ubiquinone] flavoprotein 1, mitochondrial"/>
    <property type="match status" value="1"/>
</dbReference>
<dbReference type="Gene3D" id="6.10.250.1450">
    <property type="match status" value="1"/>
</dbReference>
<organism evidence="7">
    <name type="scientific">Desulfobacca acetoxidans</name>
    <dbReference type="NCBI Taxonomy" id="60893"/>
    <lineage>
        <taxon>Bacteria</taxon>
        <taxon>Pseudomonadati</taxon>
        <taxon>Thermodesulfobacteriota</taxon>
        <taxon>Desulfobaccia</taxon>
        <taxon>Desulfobaccales</taxon>
        <taxon>Desulfobaccaceae</taxon>
        <taxon>Desulfobacca</taxon>
    </lineage>
</organism>
<dbReference type="Gene3D" id="3.40.50.11540">
    <property type="entry name" value="NADH-ubiquinone oxidoreductase 51kDa subunit"/>
    <property type="match status" value="1"/>
</dbReference>
<dbReference type="Pfam" id="PF13187">
    <property type="entry name" value="Fer4_9"/>
    <property type="match status" value="1"/>
</dbReference>
<comment type="similarity">
    <text evidence="1">Belongs to the complex I 51 kDa subunit family.</text>
</comment>
<dbReference type="PROSITE" id="PS00645">
    <property type="entry name" value="COMPLEX1_51K_2"/>
    <property type="match status" value="1"/>
</dbReference>
<evidence type="ECO:0000313" key="7">
    <source>
        <dbReference type="EMBL" id="HGF34687.1"/>
    </source>
</evidence>
<dbReference type="InterPro" id="IPR037207">
    <property type="entry name" value="Nuop51_4Fe4S-bd_sf"/>
</dbReference>
<evidence type="ECO:0000259" key="6">
    <source>
        <dbReference type="PROSITE" id="PS51379"/>
    </source>
</evidence>
<dbReference type="InterPro" id="IPR017900">
    <property type="entry name" value="4Fe4S_Fe_S_CS"/>
</dbReference>
<gene>
    <name evidence="7" type="ORF">ENW96_09915</name>
</gene>
<dbReference type="Gene3D" id="3.40.30.10">
    <property type="entry name" value="Glutaredoxin"/>
    <property type="match status" value="1"/>
</dbReference>